<dbReference type="KEGG" id="pko:PKOR_16335"/>
<protein>
    <submittedName>
        <fullName evidence="1">Uncharacterized protein</fullName>
    </submittedName>
</protein>
<dbReference type="Proteomes" id="UP000033109">
    <property type="component" value="Chromosome"/>
</dbReference>
<sequence>MANGGTSGEDRCAKAFNTQLEEVTRCSYFKNNGSVPPAGTELTVEFSQRLTVQTLQGEVLGYLPTKYNFLKPCMDDGYNYEGVVTSSTNTPVASITVDIAAQ</sequence>
<keyword evidence="2" id="KW-1185">Reference proteome</keyword>
<dbReference type="EMBL" id="CP009621">
    <property type="protein sequence ID" value="AKD05771.1"/>
    <property type="molecule type" value="Genomic_DNA"/>
</dbReference>
<name>A0A0E3V001_9BACT</name>
<gene>
    <name evidence="1" type="ORF">PKOR_16335</name>
</gene>
<evidence type="ECO:0000313" key="2">
    <source>
        <dbReference type="Proteomes" id="UP000033109"/>
    </source>
</evidence>
<organism evidence="1 2">
    <name type="scientific">Pontibacter korlensis</name>
    <dbReference type="NCBI Taxonomy" id="400092"/>
    <lineage>
        <taxon>Bacteria</taxon>
        <taxon>Pseudomonadati</taxon>
        <taxon>Bacteroidota</taxon>
        <taxon>Cytophagia</taxon>
        <taxon>Cytophagales</taxon>
        <taxon>Hymenobacteraceae</taxon>
        <taxon>Pontibacter</taxon>
    </lineage>
</organism>
<accession>A0A0E3V001</accession>
<reference evidence="1 2" key="1">
    <citation type="journal article" date="2015" name="Sci. Rep.">
        <title>Unraveling adaptation of Pontibacter korlensis to radiation and infertility in desert through complete genome and comparative transcriptomic analysis.</title>
        <authorList>
            <person name="Dai J."/>
            <person name="Dai W."/>
            <person name="Qiu C."/>
            <person name="Yang Z."/>
            <person name="Zhang Y."/>
            <person name="Zhou M."/>
            <person name="Zhang L."/>
            <person name="Fang C."/>
            <person name="Gao Q."/>
            <person name="Yang Q."/>
            <person name="Li X."/>
            <person name="Wang Z."/>
            <person name="Wang Z."/>
            <person name="Jia Z."/>
            <person name="Chen X."/>
        </authorList>
    </citation>
    <scope>NUCLEOTIDE SEQUENCE [LARGE SCALE GENOMIC DNA]</scope>
    <source>
        <strain evidence="1 2">X14-1T</strain>
    </source>
</reference>
<dbReference type="HOGENOM" id="CLU_159350_0_0_10"/>
<proteinExistence type="predicted"/>
<dbReference type="AlphaFoldDB" id="A0A0E3V001"/>
<dbReference type="STRING" id="400092.PKOR_16335"/>
<dbReference type="PATRIC" id="fig|400092.3.peg.3581"/>
<evidence type="ECO:0000313" key="1">
    <source>
        <dbReference type="EMBL" id="AKD05771.1"/>
    </source>
</evidence>